<comment type="caution">
    <text evidence="3">The sequence shown here is derived from an EMBL/GenBank/DDBJ whole genome shotgun (WGS) entry which is preliminary data.</text>
</comment>
<dbReference type="PANTHER" id="PTHR10039:SF14">
    <property type="entry name" value="NACHT DOMAIN-CONTAINING PROTEIN"/>
    <property type="match status" value="1"/>
</dbReference>
<organism evidence="3 4">
    <name type="scientific">Marasmius tenuissimus</name>
    <dbReference type="NCBI Taxonomy" id="585030"/>
    <lineage>
        <taxon>Eukaryota</taxon>
        <taxon>Fungi</taxon>
        <taxon>Dikarya</taxon>
        <taxon>Basidiomycota</taxon>
        <taxon>Agaricomycotina</taxon>
        <taxon>Agaricomycetes</taxon>
        <taxon>Agaricomycetidae</taxon>
        <taxon>Agaricales</taxon>
        <taxon>Marasmiineae</taxon>
        <taxon>Marasmiaceae</taxon>
        <taxon>Marasmius</taxon>
    </lineage>
</organism>
<feature type="domain" description="Nephrocystin 3-like N-terminal" evidence="2">
    <location>
        <begin position="79"/>
        <end position="246"/>
    </location>
</feature>
<dbReference type="Pfam" id="PF24883">
    <property type="entry name" value="NPHP3_N"/>
    <property type="match status" value="1"/>
</dbReference>
<dbReference type="EMBL" id="JBBXMP010000052">
    <property type="protein sequence ID" value="KAL0065068.1"/>
    <property type="molecule type" value="Genomic_DNA"/>
</dbReference>
<gene>
    <name evidence="3" type="ORF">AAF712_007904</name>
</gene>
<evidence type="ECO:0000313" key="4">
    <source>
        <dbReference type="Proteomes" id="UP001437256"/>
    </source>
</evidence>
<dbReference type="SUPFAM" id="SSF52540">
    <property type="entry name" value="P-loop containing nucleoside triphosphate hydrolases"/>
    <property type="match status" value="1"/>
</dbReference>
<keyword evidence="4" id="KW-1185">Reference proteome</keyword>
<evidence type="ECO:0000259" key="2">
    <source>
        <dbReference type="Pfam" id="PF24883"/>
    </source>
</evidence>
<evidence type="ECO:0000313" key="3">
    <source>
        <dbReference type="EMBL" id="KAL0065068.1"/>
    </source>
</evidence>
<dbReference type="PANTHER" id="PTHR10039">
    <property type="entry name" value="AMELOGENIN"/>
    <property type="match status" value="1"/>
</dbReference>
<dbReference type="Proteomes" id="UP001437256">
    <property type="component" value="Unassembled WGS sequence"/>
</dbReference>
<protein>
    <recommendedName>
        <fullName evidence="2">Nephrocystin 3-like N-terminal domain-containing protein</fullName>
    </recommendedName>
</protein>
<dbReference type="Gene3D" id="3.40.50.300">
    <property type="entry name" value="P-loop containing nucleotide triphosphate hydrolases"/>
    <property type="match status" value="1"/>
</dbReference>
<reference evidence="3 4" key="1">
    <citation type="submission" date="2024-05" db="EMBL/GenBank/DDBJ databases">
        <title>A draft genome resource for the thread blight pathogen Marasmius tenuissimus strain MS-2.</title>
        <authorList>
            <person name="Yulfo-Soto G.E."/>
            <person name="Baruah I.K."/>
            <person name="Amoako-Attah I."/>
            <person name="Bukari Y."/>
            <person name="Meinhardt L.W."/>
            <person name="Bailey B.A."/>
            <person name="Cohen S.P."/>
        </authorList>
    </citation>
    <scope>NUCLEOTIDE SEQUENCE [LARGE SCALE GENOMIC DNA]</scope>
    <source>
        <strain evidence="3 4">MS-2</strain>
    </source>
</reference>
<sequence>MAQNVHCTGRDHNVNNGTGNLNVNNIGRDLVQNFTTTDSYPHLKALYVAVAGVGASHTSEHQFARGKCLEGTRVKALQNIREWRLSGDLSLPICWLSGSAGVGKSAIAMTVAKSCEKDGLVASFFFFRSDPKRNNPHALVPTIALGLIENIPSLRASINQKIGERPTILDINLEDQFQELVLDPYLQMKQSEVDSARKAPNLIVIDGLDECGDEDTQMRVLSTILSPYLEKSPWSGPPLKFFICSRPEAWIREVFGREDLGRLTKRIFLNLNDANRDIEQYFRHGFQIIRTTPKYCRLRFPSPWPSDWELKQLVRMASGQFAYAATAVKFVTLAYSNPMDQLRIILDYDPEDQASNSPFPELDRLYHVILHVNPNREKLLSVLAAILILPPYLPPSPEIVEIVLDLTPGEVDLTLRGMHSVLDIHDSWDEIRVFHTSFVECLFDRSRAGAFFIDRPAQTQTLARRWLQALSAERLRRYR</sequence>
<keyword evidence="1" id="KW-0677">Repeat</keyword>
<name>A0ABR2ZUP1_9AGAR</name>
<proteinExistence type="predicted"/>
<evidence type="ECO:0000256" key="1">
    <source>
        <dbReference type="ARBA" id="ARBA00022737"/>
    </source>
</evidence>
<dbReference type="InterPro" id="IPR056884">
    <property type="entry name" value="NPHP3-like_N"/>
</dbReference>
<accession>A0ABR2ZUP1</accession>
<dbReference type="InterPro" id="IPR027417">
    <property type="entry name" value="P-loop_NTPase"/>
</dbReference>